<reference evidence="1 2" key="1">
    <citation type="journal article" date="2009" name="Proc. Natl. Acad. Sci. U.S.A.">
        <title>The genomic basis of trophic strategy in marine bacteria.</title>
        <authorList>
            <person name="Lauro F.M."/>
            <person name="McDougald D."/>
            <person name="Thomas T."/>
            <person name="Williams T.J."/>
            <person name="Egan S."/>
            <person name="Rice S."/>
            <person name="DeMaere M.Z."/>
            <person name="Ting L."/>
            <person name="Ertan H."/>
            <person name="Johnson J."/>
            <person name="Ferriera S."/>
            <person name="Lapidus A."/>
            <person name="Anderson I."/>
            <person name="Kyrpides N."/>
            <person name="Munk A.C."/>
            <person name="Detter C."/>
            <person name="Han C.S."/>
            <person name="Brown M.V."/>
            <person name="Robb F.T."/>
            <person name="Kjelleberg S."/>
            <person name="Cavicchioli R."/>
        </authorList>
    </citation>
    <scope>NUCLEOTIDE SEQUENCE [LARGE SCALE GENOMIC DNA]</scope>
    <source>
        <strain evidence="1 2">S14</strain>
    </source>
</reference>
<gene>
    <name evidence="1" type="primary">cysN</name>
    <name evidence="1" type="ORF">VAS14_18569</name>
</gene>
<sequence>MIKFVDVPINVNVPPKIAVYDNGNNNLDGAWRWLRLIAPINDTTTAVLFVKDDNNAVDKPSFVTTAVWPPCDI</sequence>
<accession>Q1ZKI0</accession>
<keyword evidence="1" id="KW-0548">Nucleotidyltransferase</keyword>
<protein>
    <submittedName>
        <fullName evidence="1">Sulfate adenylyltransferase subunit 1</fullName>
        <ecNumber evidence="1">2.7.7.4</ecNumber>
    </submittedName>
</protein>
<comment type="caution">
    <text evidence="1">The sequence shown here is derived from an EMBL/GenBank/DDBJ whole genome shotgun (WGS) entry which is preliminary data.</text>
</comment>
<proteinExistence type="predicted"/>
<dbReference type="HOGENOM" id="CLU_2701567_0_0_6"/>
<dbReference type="Proteomes" id="UP000001603">
    <property type="component" value="Unassembled WGS sequence"/>
</dbReference>
<evidence type="ECO:0000313" key="2">
    <source>
        <dbReference type="Proteomes" id="UP000001603"/>
    </source>
</evidence>
<dbReference type="EMBL" id="AAOJ01000016">
    <property type="protein sequence ID" value="EAS62629.1"/>
    <property type="molecule type" value="Genomic_DNA"/>
</dbReference>
<dbReference type="GO" id="GO:0004781">
    <property type="term" value="F:sulfate adenylyltransferase (ATP) activity"/>
    <property type="evidence" value="ECO:0007669"/>
    <property type="project" value="UniProtKB-EC"/>
</dbReference>
<evidence type="ECO:0000313" key="1">
    <source>
        <dbReference type="EMBL" id="EAS62629.1"/>
    </source>
</evidence>
<dbReference type="AlphaFoldDB" id="Q1ZKI0"/>
<keyword evidence="1" id="KW-0808">Transferase</keyword>
<name>Q1ZKI0_PHOAS</name>
<organism evidence="1 2">
    <name type="scientific">Photobacterium angustum (strain S14 / CCUG 15956)</name>
    <name type="common">Vibrio sp. (strain S14 / CCUG 15956)</name>
    <dbReference type="NCBI Taxonomy" id="314292"/>
    <lineage>
        <taxon>Bacteria</taxon>
        <taxon>Pseudomonadati</taxon>
        <taxon>Pseudomonadota</taxon>
        <taxon>Gammaproteobacteria</taxon>
        <taxon>Vibrionales</taxon>
        <taxon>Vibrionaceae</taxon>
        <taxon>Photobacterium</taxon>
    </lineage>
</organism>
<dbReference type="EC" id="2.7.7.4" evidence="1"/>